<dbReference type="Proteomes" id="UP000289738">
    <property type="component" value="Chromosome B04"/>
</dbReference>
<comment type="caution">
    <text evidence="1">The sequence shown here is derived from an EMBL/GenBank/DDBJ whole genome shotgun (WGS) entry which is preliminary data.</text>
</comment>
<proteinExistence type="predicted"/>
<keyword evidence="2" id="KW-1185">Reference proteome</keyword>
<organism evidence="1 2">
    <name type="scientific">Arachis hypogaea</name>
    <name type="common">Peanut</name>
    <dbReference type="NCBI Taxonomy" id="3818"/>
    <lineage>
        <taxon>Eukaryota</taxon>
        <taxon>Viridiplantae</taxon>
        <taxon>Streptophyta</taxon>
        <taxon>Embryophyta</taxon>
        <taxon>Tracheophyta</taxon>
        <taxon>Spermatophyta</taxon>
        <taxon>Magnoliopsida</taxon>
        <taxon>eudicotyledons</taxon>
        <taxon>Gunneridae</taxon>
        <taxon>Pentapetalae</taxon>
        <taxon>rosids</taxon>
        <taxon>fabids</taxon>
        <taxon>Fabales</taxon>
        <taxon>Fabaceae</taxon>
        <taxon>Papilionoideae</taxon>
        <taxon>50 kb inversion clade</taxon>
        <taxon>dalbergioids sensu lato</taxon>
        <taxon>Dalbergieae</taxon>
        <taxon>Pterocarpus clade</taxon>
        <taxon>Arachis</taxon>
    </lineage>
</organism>
<dbReference type="EMBL" id="SDMP01000014">
    <property type="protein sequence ID" value="RYR16014.1"/>
    <property type="molecule type" value="Genomic_DNA"/>
</dbReference>
<name>A0A444ZPF7_ARAHY</name>
<evidence type="ECO:0000313" key="2">
    <source>
        <dbReference type="Proteomes" id="UP000289738"/>
    </source>
</evidence>
<reference evidence="1 2" key="1">
    <citation type="submission" date="2019-01" db="EMBL/GenBank/DDBJ databases">
        <title>Sequencing of cultivated peanut Arachis hypogaea provides insights into genome evolution and oil improvement.</title>
        <authorList>
            <person name="Chen X."/>
        </authorList>
    </citation>
    <scope>NUCLEOTIDE SEQUENCE [LARGE SCALE GENOMIC DNA]</scope>
    <source>
        <strain evidence="2">cv. Fuhuasheng</strain>
        <tissue evidence="1">Leaves</tissue>
    </source>
</reference>
<sequence>MLQDLVSVLQSNNVYLSDYAYWYTGVADTNKSNSNVLPVDYKVSAKRACDEAFFYSLNSKEKLPLCMNGSHKPIYTAR</sequence>
<protein>
    <submittedName>
        <fullName evidence="1">Uncharacterized protein</fullName>
    </submittedName>
</protein>
<gene>
    <name evidence="1" type="ORF">Ahy_B04g073002</name>
</gene>
<evidence type="ECO:0000313" key="1">
    <source>
        <dbReference type="EMBL" id="RYR16014.1"/>
    </source>
</evidence>
<accession>A0A444ZPF7</accession>
<dbReference type="AlphaFoldDB" id="A0A444ZPF7"/>